<evidence type="ECO:0000256" key="4">
    <source>
        <dbReference type="ARBA" id="ARBA00022741"/>
    </source>
</evidence>
<dbReference type="HOGENOM" id="CLU_009460_0_0_1"/>
<protein>
    <recommendedName>
        <fullName evidence="12">NACHT domain-containing protein</fullName>
    </recommendedName>
</protein>
<evidence type="ECO:0000259" key="7">
    <source>
        <dbReference type="PROSITE" id="PS50209"/>
    </source>
</evidence>
<dbReference type="GO" id="GO:0005524">
    <property type="term" value="F:ATP binding"/>
    <property type="evidence" value="ECO:0007669"/>
    <property type="project" value="UniProtKB-KW"/>
</dbReference>
<feature type="domain" description="NACHT" evidence="8">
    <location>
        <begin position="189"/>
        <end position="313"/>
    </location>
</feature>
<dbReference type="PROSITE" id="PS50837">
    <property type="entry name" value="NACHT"/>
    <property type="match status" value="1"/>
</dbReference>
<dbReference type="Pfam" id="PF00619">
    <property type="entry name" value="CARD"/>
    <property type="match status" value="1"/>
</dbReference>
<evidence type="ECO:0000256" key="6">
    <source>
        <dbReference type="ARBA" id="ARBA00022859"/>
    </source>
</evidence>
<dbReference type="SMART" id="SM00382">
    <property type="entry name" value="AAA"/>
    <property type="match status" value="1"/>
</dbReference>
<evidence type="ECO:0000313" key="9">
    <source>
        <dbReference type="EMBL" id="ELU11351.1"/>
    </source>
</evidence>
<dbReference type="EMBL" id="AMQN01005769">
    <property type="status" value="NOT_ANNOTATED_CDS"/>
    <property type="molecule type" value="Genomic_DNA"/>
</dbReference>
<dbReference type="SUPFAM" id="SSF47986">
    <property type="entry name" value="DEATH domain"/>
    <property type="match status" value="1"/>
</dbReference>
<keyword evidence="6" id="KW-0391">Immunity</keyword>
<dbReference type="InterPro" id="IPR027417">
    <property type="entry name" value="P-loop_NTPase"/>
</dbReference>
<gene>
    <name evidence="9" type="ORF">CAPTEDRAFT_210636</name>
</gene>
<dbReference type="CDD" id="cd01671">
    <property type="entry name" value="CARD"/>
    <property type="match status" value="1"/>
</dbReference>
<sequence>MVKKIFQSQGKMVLLSEQRKQILIDKRDDLAETIELQAKLWSLMQSRNIVNKQDEDRIKLNRTPYEQVCVLLDHLAKRTDRDYEAFCECLEADDQPHVVSEILCHRAPSSSNEDVCQQLRSLYCLFEDIATGPEWAPEFALDSATFYISLHLQKGKTATTEKKDFGQDEVFVSHRDEGSSSAKKPCNPKRILVEGDPGMGKTTLCQDLAFRWARQECTGECKCAPCVHSWYVVIYLTAANLQGYQDIHSAVKDHLLPDCDIDQVKKALNFCEDKTLFIIDSFDEGHKDNNLLQDLIKGKVYANATLLLTSRPNYLQDPLKKKFHSKLSTNGFTREQKRSYVEIFANSKKENKSKFDRLLYLIDTERNKDDGIASLCRSPLNLAIICLLISSGELPRINDRTELYKSVTKFLLKKAIKRMHPQDDDPMNDDPMEEDHMEEIEADIIRPICRLSFEAYKRNEVSLSNADLKKVGVKADDVLRSGFLTKKVKVSLLDKSVKRFYFSHKTFMEYLTAKHLVQTPNDLKDWLKTITEFEWKDEHDSLKKFLFDLMHGDSLLETFLVIMKRFIYSHERIHNFPHSCLLLRLLRHLKEKTIIISPKMEAEFKKNCLSIINRTVTRSSAMFHSITITFATISHNAKPQDISMNTDTEAKQFVDYLRSLDEHPHVDLIIECADESVAFPDAMQGGLQDSFFSYAADQLSSNIPLASCKEDPNDFLRIALEQSLGNDIREMKIKGYGGDASKSFLKAALNKPLEMLKIGSYDMEWNEKTIDASCGDMLAELLLNPQLKILHIIDAFNNSIPRMQLLSQLSRLDALDELYLQIDMGNTSSKEVQFYEQILKKNKLQKLKIYGDGLSDELRSVLQCTIPTMTALKALSFMFGPFDFWSSADDHLQLQSLYLDHVSFNSESFDNLCGIIAKWTNLRTMDINAIWFEPQQTIQFGTLFTAIAKCQMLSQLSMCELGIGDDVTDQLCEMMKSLEQLDLLDLRGNNLSPTGKQKIEEFAHRRKRQLIVKF</sequence>
<dbReference type="Proteomes" id="UP000014760">
    <property type="component" value="Unassembled WGS sequence"/>
</dbReference>
<dbReference type="PANTHER" id="PTHR46844">
    <property type="entry name" value="SLR5058 PROTEIN"/>
    <property type="match status" value="1"/>
</dbReference>
<dbReference type="InterPro" id="IPR007111">
    <property type="entry name" value="NACHT_NTPase"/>
</dbReference>
<keyword evidence="11" id="KW-1185">Reference proteome</keyword>
<dbReference type="PROSITE" id="PS50209">
    <property type="entry name" value="CARD"/>
    <property type="match status" value="1"/>
</dbReference>
<dbReference type="Gene3D" id="1.10.533.10">
    <property type="entry name" value="Death Domain, Fas"/>
    <property type="match status" value="1"/>
</dbReference>
<dbReference type="SUPFAM" id="SSF52047">
    <property type="entry name" value="RNI-like"/>
    <property type="match status" value="1"/>
</dbReference>
<dbReference type="Gene3D" id="3.40.50.300">
    <property type="entry name" value="P-loop containing nucleotide triphosphate hydrolases"/>
    <property type="match status" value="1"/>
</dbReference>
<keyword evidence="5" id="KW-0067">ATP-binding</keyword>
<comment type="subcellular location">
    <subcellularLocation>
        <location evidence="1">Cytoplasm</location>
    </subcellularLocation>
</comment>
<evidence type="ECO:0000256" key="5">
    <source>
        <dbReference type="ARBA" id="ARBA00022840"/>
    </source>
</evidence>
<dbReference type="PANTHER" id="PTHR46844:SF1">
    <property type="entry name" value="SLR5058 PROTEIN"/>
    <property type="match status" value="1"/>
</dbReference>
<keyword evidence="2" id="KW-0963">Cytoplasm</keyword>
<dbReference type="OrthoDB" id="120976at2759"/>
<keyword evidence="3" id="KW-0399">Innate immunity</keyword>
<evidence type="ECO:0000256" key="1">
    <source>
        <dbReference type="ARBA" id="ARBA00004496"/>
    </source>
</evidence>
<dbReference type="InterPro" id="IPR001315">
    <property type="entry name" value="CARD"/>
</dbReference>
<evidence type="ECO:0008006" key="12">
    <source>
        <dbReference type="Google" id="ProtNLM"/>
    </source>
</evidence>
<name>R7V4R4_CAPTE</name>
<dbReference type="GO" id="GO:0045087">
    <property type="term" value="P:innate immune response"/>
    <property type="evidence" value="ECO:0007669"/>
    <property type="project" value="UniProtKB-KW"/>
</dbReference>
<dbReference type="EMBL" id="KB296765">
    <property type="protein sequence ID" value="ELU11351.1"/>
    <property type="molecule type" value="Genomic_DNA"/>
</dbReference>
<dbReference type="Pfam" id="PF05729">
    <property type="entry name" value="NACHT"/>
    <property type="match status" value="1"/>
</dbReference>
<dbReference type="InterPro" id="IPR032675">
    <property type="entry name" value="LRR_dom_sf"/>
</dbReference>
<dbReference type="AlphaFoldDB" id="R7V4R4"/>
<accession>R7V4R4</accession>
<dbReference type="Gene3D" id="3.80.10.10">
    <property type="entry name" value="Ribonuclease Inhibitor"/>
    <property type="match status" value="1"/>
</dbReference>
<reference evidence="9 11" key="2">
    <citation type="journal article" date="2013" name="Nature">
        <title>Insights into bilaterian evolution from three spiralian genomes.</title>
        <authorList>
            <person name="Simakov O."/>
            <person name="Marletaz F."/>
            <person name="Cho S.J."/>
            <person name="Edsinger-Gonzales E."/>
            <person name="Havlak P."/>
            <person name="Hellsten U."/>
            <person name="Kuo D.H."/>
            <person name="Larsson T."/>
            <person name="Lv J."/>
            <person name="Arendt D."/>
            <person name="Savage R."/>
            <person name="Osoegawa K."/>
            <person name="de Jong P."/>
            <person name="Grimwood J."/>
            <person name="Chapman J.A."/>
            <person name="Shapiro H."/>
            <person name="Aerts A."/>
            <person name="Otillar R.P."/>
            <person name="Terry A.Y."/>
            <person name="Boore J.L."/>
            <person name="Grigoriev I.V."/>
            <person name="Lindberg D.R."/>
            <person name="Seaver E.C."/>
            <person name="Weisblat D.A."/>
            <person name="Putnam N.H."/>
            <person name="Rokhsar D.S."/>
        </authorList>
    </citation>
    <scope>NUCLEOTIDE SEQUENCE</scope>
    <source>
        <strain evidence="9 11">I ESC-2004</strain>
    </source>
</reference>
<evidence type="ECO:0000313" key="10">
    <source>
        <dbReference type="EnsemblMetazoa" id="CapteP210636"/>
    </source>
</evidence>
<dbReference type="GO" id="GO:0005737">
    <property type="term" value="C:cytoplasm"/>
    <property type="evidence" value="ECO:0007669"/>
    <property type="project" value="UniProtKB-SubCell"/>
</dbReference>
<feature type="domain" description="CARD" evidence="7">
    <location>
        <begin position="15"/>
        <end position="95"/>
    </location>
</feature>
<organism evidence="9">
    <name type="scientific">Capitella teleta</name>
    <name type="common">Polychaete worm</name>
    <dbReference type="NCBI Taxonomy" id="283909"/>
    <lineage>
        <taxon>Eukaryota</taxon>
        <taxon>Metazoa</taxon>
        <taxon>Spiralia</taxon>
        <taxon>Lophotrochozoa</taxon>
        <taxon>Annelida</taxon>
        <taxon>Polychaeta</taxon>
        <taxon>Sedentaria</taxon>
        <taxon>Scolecida</taxon>
        <taxon>Capitellidae</taxon>
        <taxon>Capitella</taxon>
    </lineage>
</organism>
<dbReference type="InterPro" id="IPR003593">
    <property type="entry name" value="AAA+_ATPase"/>
</dbReference>
<dbReference type="OMA" id="EMSGAYF"/>
<reference evidence="10" key="3">
    <citation type="submission" date="2015-06" db="UniProtKB">
        <authorList>
            <consortium name="EnsemblMetazoa"/>
        </authorList>
    </citation>
    <scope>IDENTIFICATION</scope>
</reference>
<keyword evidence="4" id="KW-0547">Nucleotide-binding</keyword>
<dbReference type="GO" id="GO:0042981">
    <property type="term" value="P:regulation of apoptotic process"/>
    <property type="evidence" value="ECO:0007669"/>
    <property type="project" value="InterPro"/>
</dbReference>
<evidence type="ECO:0000256" key="3">
    <source>
        <dbReference type="ARBA" id="ARBA00022588"/>
    </source>
</evidence>
<dbReference type="InterPro" id="IPR011029">
    <property type="entry name" value="DEATH-like_dom_sf"/>
</dbReference>
<evidence type="ECO:0000313" key="11">
    <source>
        <dbReference type="Proteomes" id="UP000014760"/>
    </source>
</evidence>
<proteinExistence type="predicted"/>
<evidence type="ECO:0000256" key="2">
    <source>
        <dbReference type="ARBA" id="ARBA00022490"/>
    </source>
</evidence>
<reference evidence="11" key="1">
    <citation type="submission" date="2012-12" db="EMBL/GenBank/DDBJ databases">
        <authorList>
            <person name="Hellsten U."/>
            <person name="Grimwood J."/>
            <person name="Chapman J.A."/>
            <person name="Shapiro H."/>
            <person name="Aerts A."/>
            <person name="Otillar R.P."/>
            <person name="Terry A.Y."/>
            <person name="Boore J.L."/>
            <person name="Simakov O."/>
            <person name="Marletaz F."/>
            <person name="Cho S.-J."/>
            <person name="Edsinger-Gonzales E."/>
            <person name="Havlak P."/>
            <person name="Kuo D.-H."/>
            <person name="Larsson T."/>
            <person name="Lv J."/>
            <person name="Arendt D."/>
            <person name="Savage R."/>
            <person name="Osoegawa K."/>
            <person name="de Jong P."/>
            <person name="Lindberg D.R."/>
            <person name="Seaver E.C."/>
            <person name="Weisblat D.A."/>
            <person name="Putnam N.H."/>
            <person name="Grigoriev I.V."/>
            <person name="Rokhsar D.S."/>
        </authorList>
    </citation>
    <scope>NUCLEOTIDE SEQUENCE</scope>
    <source>
        <strain evidence="11">I ESC-2004</strain>
    </source>
</reference>
<dbReference type="EnsemblMetazoa" id="CapteT210636">
    <property type="protein sequence ID" value="CapteP210636"/>
    <property type="gene ID" value="CapteG210636"/>
</dbReference>
<dbReference type="SUPFAM" id="SSF52540">
    <property type="entry name" value="P-loop containing nucleoside triphosphate hydrolases"/>
    <property type="match status" value="1"/>
</dbReference>
<evidence type="ECO:0000259" key="8">
    <source>
        <dbReference type="PROSITE" id="PS50837"/>
    </source>
</evidence>